<feature type="compositionally biased region" description="Low complexity" evidence="2">
    <location>
        <begin position="1758"/>
        <end position="1767"/>
    </location>
</feature>
<feature type="compositionally biased region" description="Polar residues" evidence="2">
    <location>
        <begin position="1826"/>
        <end position="1835"/>
    </location>
</feature>
<evidence type="ECO:0000256" key="1">
    <source>
        <dbReference type="SAM" id="Coils"/>
    </source>
</evidence>
<protein>
    <recommendedName>
        <fullName evidence="3">Cold shock domain-containing protein</fullName>
    </recommendedName>
</protein>
<feature type="compositionally biased region" description="Pro residues" evidence="2">
    <location>
        <begin position="171"/>
        <end position="204"/>
    </location>
</feature>
<feature type="compositionally biased region" description="Basic and acidic residues" evidence="2">
    <location>
        <begin position="115"/>
        <end position="133"/>
    </location>
</feature>
<feature type="compositionally biased region" description="Pro residues" evidence="2">
    <location>
        <begin position="211"/>
        <end position="234"/>
    </location>
</feature>
<dbReference type="Gene3D" id="3.40.50.1110">
    <property type="entry name" value="SGNH hydrolase"/>
    <property type="match status" value="1"/>
</dbReference>
<feature type="compositionally biased region" description="Low complexity" evidence="2">
    <location>
        <begin position="1643"/>
        <end position="1652"/>
    </location>
</feature>
<dbReference type="STRING" id="80972.ENSAOCP00000028605"/>
<feature type="compositionally biased region" description="Basic and acidic residues" evidence="2">
    <location>
        <begin position="1071"/>
        <end position="1084"/>
    </location>
</feature>
<feature type="compositionally biased region" description="Basic and acidic residues" evidence="2">
    <location>
        <begin position="145"/>
        <end position="154"/>
    </location>
</feature>
<feature type="compositionally biased region" description="Pro residues" evidence="2">
    <location>
        <begin position="1698"/>
        <end position="1746"/>
    </location>
</feature>
<evidence type="ECO:0000256" key="2">
    <source>
        <dbReference type="SAM" id="MobiDB-lite"/>
    </source>
</evidence>
<evidence type="ECO:0000313" key="4">
    <source>
        <dbReference type="Ensembl" id="ENSAOCP00000028605.2"/>
    </source>
</evidence>
<sequence>MGRGDGPKRGRPPMGPPMGPPPDDGSPFDVGPPGWGPPPHGGWGPPPPGGWGPPPPGGWGPPPPDGWPPPTEEWGPPPPGGWGPRRPPPPDWDLRGPPPPGWGPHPDDWLGPPEDWGRHPDPWRRPHPDDWRLHLDDLRHPREEWRLRPEDCCPDRPLPPPGWGPPDRGPEGPPEPWGPEPGPPVPPPVPPPGLPPPVGIPPSDPAAFGPAPLPPIPPPACVPPFGFPAFPPPGWTAETVVEEPMPNPPPDQPEWIKALISAPAADSTPAETKKPPEEPAVPKALAPEPEPAPKPKPRPRPESRRSKGLGLLGKRMFEKPPPGRSTGIISFIGPSFGYIEREDLEKFTFSFDAFFGNPKAMTPGVRVHFTACREKNASLIATDVKVAPGGTENVDTEIYEAVVSQPITEQQQPGERAYPGQVYVDIGPLRTNLPFDRKDSTVTLLKNDQVLINLLTDIVSEKRRATNVKPKIPATFSHTGEVREKGVIVSLKDGEGIIRSEEHGELPFDIKENFSDVDFTEEDANEEVEFTVVELRSGKRAIRIQRVKEPLLLTLCSASSDVIAPIAEETDGDGDEELMKMKRKAKVELGPNMRLDPELYEGIVSQPIIEPSPNMPGYPGQIHANIGPIRTNVTFDHRDCGVTLLKNDHVLINLLVDLVTRKRRAANIKPKIPFTFSYTKETRELGIISRLGDEEGVISSEEHGELPFDVCENFSDTEFNANDIHKEVEFTAMTVKSRKRAIRLRRTKKVADQILHEQKRREEEEKKKKEEQEKEAEKEAEKKKKEEVAAALAAAQDKWTPFGFKTRDPDSLDEISKERFEGTVLKAISKAPRKEIKKEPEEVQVERGGTENGQTENMEDGVKGAVEVKVEVKKEDEEAELTPVAGGGAKPDPEMGRLVMTVEGQQKQLPFGPKDLLSSATMLDGDKVRFNIATNPQTKEERATYVEILPDSFEESIEQRRHGIVIEFFQDSGLIKCTQNPQLYFHMSEVIEKKKLELNEKVEFSVVPHETAEGGNQAIRIKRYTESVFLHVRKLGGVGAIKGKMTIKLTKAEEKEKPEMDKLKAIVKNLRAQDSKPVRKDHGSARRKYGRSGTRSRSRSRSRARSRSKSRSPPRDQFGRVVKRKRSPSVERDRKSSKYRRSRETSHRRSRSRSKSRSKSSSRSRSRSRERSRDRAAKKKSKVSREREESHKRRRELSPPTRRGGVMDDELARKKRELEELNEMIAYKKSLVDPRGPDPGQRTCIDYDHGRIAVPLTEYKPVRSILKKRPEGPEYLHHPPYDDPYYDRAYGPYQDRRYAERYGNPYASRPYADWPYADHPYGDRPFESRVYAEPPYGGPLPAPRRYTDRYDVYDEPYDDRYYDLAYVDRPCDPYLPVKQSQSPEPHHLSPPSQSGQSPTASTQTHLKDSAATSSSEPPLRPPSPVVPPPRSPSPRLKLTTLHPSSPAEKPPLDRFLDMLNKKVDAEKEAEPVHVSDDLLPHERALQDGKGFSRIVGLTQEPPSSSLVLEVEQKKPSPKRSLVEGTSEDPTTEPYDKIQSLLRTIGLKLSTGDVSKLASRAQEKIYSPKLSSTERETLSSPREDLRTSRTSSVEFDHIHSPSRVRSSSLEPLSRHPTSTSKYKEFLDQEELETLKNTQQLQSLTKTRGTTPSSTPSPKPPPGPPPAHYQHPPLPVNWPIGITSHIFPSQTSTSTIIEAPSPPATGQPHLRPPGPPPGPPPRRPGQPPPGPPPGPPPRRPIGQPPFTPPSSYSVLPFIGTPDPTLLPNSSSPPHPLTTAMATLPLSTPATSIPSGDDSSAISTTVARCLKVIETVKCLAVQPPAKPTKSVQFSLPTESPSAASPPSSAAADDDIKTKQKEKLDLYNQRLLEKREQQYKDMQARKKQGEKDGTLMAAGKPISSEAKNVWICGHSLVYWAESRAKFPEVGMQLGMDPSRVSIWWKGTQGMTWSQLLPQLHQLKVTWPNPDVLIVHLGGNDLSTDSPTDLLASVRKDLTSMRSIFPRCVLVWSNILPRRVWRHSVDNHEVDLVRTTVNRRIQNIVSELGGASLSHDNIRCGTNTGLYRPDGVHLSPKGIDVFNLNLQDFLEKWDLEANSASEQS</sequence>
<feature type="region of interest" description="Disordered" evidence="2">
    <location>
        <begin position="145"/>
        <end position="322"/>
    </location>
</feature>
<organism evidence="4 5">
    <name type="scientific">Amphiprion ocellaris</name>
    <name type="common">Clown anemonefish</name>
    <dbReference type="NCBI Taxonomy" id="80972"/>
    <lineage>
        <taxon>Eukaryota</taxon>
        <taxon>Metazoa</taxon>
        <taxon>Chordata</taxon>
        <taxon>Craniata</taxon>
        <taxon>Vertebrata</taxon>
        <taxon>Euteleostomi</taxon>
        <taxon>Actinopterygii</taxon>
        <taxon>Neopterygii</taxon>
        <taxon>Teleostei</taxon>
        <taxon>Neoteleostei</taxon>
        <taxon>Acanthomorphata</taxon>
        <taxon>Ovalentaria</taxon>
        <taxon>Pomacentridae</taxon>
        <taxon>Amphiprion</taxon>
    </lineage>
</organism>
<feature type="compositionally biased region" description="Basic and acidic residues" evidence="2">
    <location>
        <begin position="835"/>
        <end position="849"/>
    </location>
</feature>
<evidence type="ECO:0000313" key="5">
    <source>
        <dbReference type="Proteomes" id="UP001501940"/>
    </source>
</evidence>
<dbReference type="OMA" id="EFSIVPH"/>
<dbReference type="InterPro" id="IPR056400">
    <property type="entry name" value="CSDE1"/>
</dbReference>
<dbReference type="Proteomes" id="UP001501940">
    <property type="component" value="Chromosome 16"/>
</dbReference>
<feature type="region of interest" description="Disordered" evidence="2">
    <location>
        <begin position="1824"/>
        <end position="1853"/>
    </location>
</feature>
<feature type="compositionally biased region" description="Basic residues" evidence="2">
    <location>
        <begin position="1085"/>
        <end position="1112"/>
    </location>
</feature>
<dbReference type="Ensembl" id="ENSAOCT00000021900.2">
    <property type="protein sequence ID" value="ENSAOCP00000028605.2"/>
    <property type="gene ID" value="ENSAOCG00000018337.2"/>
</dbReference>
<gene>
    <name evidence="4" type="primary">SF3B2</name>
</gene>
<dbReference type="SUPFAM" id="SSF50249">
    <property type="entry name" value="Nucleic acid-binding proteins"/>
    <property type="match status" value="1"/>
</dbReference>
<feature type="compositionally biased region" description="Low complexity" evidence="2">
    <location>
        <begin position="1836"/>
        <end position="1847"/>
    </location>
</feature>
<feature type="region of interest" description="Disordered" evidence="2">
    <location>
        <begin position="1373"/>
        <end position="1454"/>
    </location>
</feature>
<feature type="domain" description="Cold shock" evidence="3">
    <location>
        <begin position="896"/>
        <end position="949"/>
    </location>
</feature>
<evidence type="ECO:0000259" key="3">
    <source>
        <dbReference type="Pfam" id="PF23456"/>
    </source>
</evidence>
<feature type="compositionally biased region" description="Polar residues" evidence="2">
    <location>
        <begin position="1633"/>
        <end position="1642"/>
    </location>
</feature>
<feature type="compositionally biased region" description="Basic residues" evidence="2">
    <location>
        <begin position="1148"/>
        <end position="1166"/>
    </location>
</feature>
<feature type="compositionally biased region" description="Polar residues" evidence="2">
    <location>
        <begin position="1390"/>
        <end position="1404"/>
    </location>
</feature>
<reference evidence="4" key="3">
    <citation type="submission" date="2025-09" db="UniProtKB">
        <authorList>
            <consortium name="Ensembl"/>
        </authorList>
    </citation>
    <scope>IDENTIFICATION</scope>
</reference>
<dbReference type="PANTHER" id="PTHR12913">
    <property type="entry name" value="UNR PROTEIN N-RAS UPSTREAM GENE PROTEIN"/>
    <property type="match status" value="1"/>
</dbReference>
<feature type="compositionally biased region" description="Polar residues" evidence="2">
    <location>
        <begin position="1602"/>
        <end position="1619"/>
    </location>
</feature>
<dbReference type="PANTHER" id="PTHR12913:SF3">
    <property type="entry name" value="SI:DKEYP-121D4.3"/>
    <property type="match status" value="1"/>
</dbReference>
<feature type="coiled-coil region" evidence="1">
    <location>
        <begin position="1853"/>
        <end position="1888"/>
    </location>
</feature>
<dbReference type="GeneTree" id="ENSGT00940000168290"/>
<feature type="region of interest" description="Disordered" evidence="2">
    <location>
        <begin position="835"/>
        <end position="857"/>
    </location>
</feature>
<feature type="region of interest" description="Disordered" evidence="2">
    <location>
        <begin position="1"/>
        <end position="133"/>
    </location>
</feature>
<feature type="compositionally biased region" description="Polar residues" evidence="2">
    <location>
        <begin position="1684"/>
        <end position="1694"/>
    </location>
</feature>
<proteinExistence type="predicted"/>
<feature type="compositionally biased region" description="Basic and acidic residues" evidence="2">
    <location>
        <begin position="1128"/>
        <end position="1147"/>
    </location>
</feature>
<feature type="compositionally biased region" description="Basic and acidic residues" evidence="2">
    <location>
        <begin position="1571"/>
        <end position="1586"/>
    </location>
</feature>
<feature type="compositionally biased region" description="Pro residues" evidence="2">
    <location>
        <begin position="1418"/>
        <end position="1432"/>
    </location>
</feature>
<reference evidence="4 5" key="1">
    <citation type="submission" date="2022-01" db="EMBL/GenBank/DDBJ databases">
        <title>A chromosome-scale genome assembly of the false clownfish, Amphiprion ocellaris.</title>
        <authorList>
            <person name="Ryu T."/>
        </authorList>
    </citation>
    <scope>NUCLEOTIDE SEQUENCE [LARGE SCALE GENOMIC DNA]</scope>
</reference>
<dbReference type="InterPro" id="IPR036514">
    <property type="entry name" value="SGNH_hydro_sf"/>
</dbReference>
<dbReference type="Gene3D" id="2.40.50.140">
    <property type="entry name" value="Nucleic acid-binding proteins"/>
    <property type="match status" value="3"/>
</dbReference>
<name>A0A3Q1CNE9_AMPOC</name>
<feature type="region of interest" description="Disordered" evidence="2">
    <location>
        <begin position="1328"/>
        <end position="1347"/>
    </location>
</feature>
<accession>A0A3Q1CNE9</accession>
<feature type="compositionally biased region" description="Pro residues" evidence="2">
    <location>
        <begin position="13"/>
        <end position="24"/>
    </location>
</feature>
<feature type="region of interest" description="Disordered" evidence="2">
    <location>
        <begin position="753"/>
        <end position="782"/>
    </location>
</feature>
<keyword evidence="1" id="KW-0175">Coiled coil</keyword>
<keyword evidence="5" id="KW-1185">Reference proteome</keyword>
<feature type="region of interest" description="Disordered" evidence="2">
    <location>
        <begin position="1557"/>
        <end position="1778"/>
    </location>
</feature>
<feature type="compositionally biased region" description="Pro residues" evidence="2">
    <location>
        <begin position="1653"/>
        <end position="1674"/>
    </location>
</feature>
<dbReference type="InterPro" id="IPR012340">
    <property type="entry name" value="NA-bd_OB-fold"/>
</dbReference>
<dbReference type="Pfam" id="PF23456">
    <property type="entry name" value="CSDE1"/>
    <property type="match status" value="1"/>
</dbReference>
<dbReference type="CDD" id="cd00229">
    <property type="entry name" value="SGNH_hydrolase"/>
    <property type="match status" value="1"/>
</dbReference>
<reference evidence="4" key="2">
    <citation type="submission" date="2025-08" db="UniProtKB">
        <authorList>
            <consortium name="Ensembl"/>
        </authorList>
    </citation>
    <scope>IDENTIFICATION</scope>
</reference>
<feature type="region of interest" description="Disordered" evidence="2">
    <location>
        <begin position="1495"/>
        <end position="1536"/>
    </location>
</feature>
<dbReference type="SUPFAM" id="SSF52266">
    <property type="entry name" value="SGNH hydrolase"/>
    <property type="match status" value="1"/>
</dbReference>
<feature type="region of interest" description="Disordered" evidence="2">
    <location>
        <begin position="1068"/>
        <end position="1214"/>
    </location>
</feature>
<feature type="compositionally biased region" description="Pro residues" evidence="2">
    <location>
        <begin position="34"/>
        <end position="103"/>
    </location>
</feature>